<proteinExistence type="predicted"/>
<dbReference type="AlphaFoldDB" id="Q5V0R4"/>
<dbReference type="HOGENOM" id="CLU_164494_0_0_2"/>
<evidence type="ECO:0008006" key="4">
    <source>
        <dbReference type="Google" id="ProtNLM"/>
    </source>
</evidence>
<keyword evidence="3" id="KW-1185">Reference proteome</keyword>
<dbReference type="EMBL" id="AY596297">
    <property type="protein sequence ID" value="AAV46889.1"/>
    <property type="molecule type" value="Genomic_DNA"/>
</dbReference>
<evidence type="ECO:0000313" key="3">
    <source>
        <dbReference type="Proteomes" id="UP000001169"/>
    </source>
</evidence>
<dbReference type="PaxDb" id="272569-rrnAC2031"/>
<name>Q5V0R4_HALMA</name>
<reference evidence="2 3" key="1">
    <citation type="journal article" date="2004" name="Genome Res.">
        <title>Genome sequence of Haloarcula marismortui: a halophilic archaeon from the Dead Sea.</title>
        <authorList>
            <person name="Baliga N.S."/>
            <person name="Bonneau R."/>
            <person name="Facciotti M.T."/>
            <person name="Pan M."/>
            <person name="Glusman G."/>
            <person name="Deutsch E.W."/>
            <person name="Shannon P."/>
            <person name="Chiu Y."/>
            <person name="Weng R.S."/>
            <person name="Gan R.R."/>
            <person name="Hung P."/>
            <person name="Date S.V."/>
            <person name="Marcotte E."/>
            <person name="Hood L."/>
            <person name="Ng W.V."/>
        </authorList>
    </citation>
    <scope>NUCLEOTIDE SEQUENCE [LARGE SCALE GENOMIC DNA]</scope>
    <source>
        <strain evidence="3">ATCC 43049 / DSM 3752 / JCM 8966 / VKM B-1809</strain>
    </source>
</reference>
<feature type="region of interest" description="Disordered" evidence="1">
    <location>
        <begin position="1"/>
        <end position="33"/>
    </location>
</feature>
<organism evidence="2 3">
    <name type="scientific">Haloarcula marismortui (strain ATCC 43049 / DSM 3752 / JCM 8966 / VKM B-1809)</name>
    <name type="common">Halobacterium marismortui</name>
    <dbReference type="NCBI Taxonomy" id="272569"/>
    <lineage>
        <taxon>Archaea</taxon>
        <taxon>Methanobacteriati</taxon>
        <taxon>Methanobacteriota</taxon>
        <taxon>Stenosarchaea group</taxon>
        <taxon>Halobacteria</taxon>
        <taxon>Halobacteriales</taxon>
        <taxon>Haloarculaceae</taxon>
        <taxon>Haloarcula</taxon>
    </lineage>
</organism>
<gene>
    <name evidence="2" type="ordered locus">rrnAC2031</name>
</gene>
<evidence type="ECO:0000313" key="2">
    <source>
        <dbReference type="EMBL" id="AAV46889.1"/>
    </source>
</evidence>
<feature type="compositionally biased region" description="Acidic residues" evidence="1">
    <location>
        <begin position="11"/>
        <end position="23"/>
    </location>
</feature>
<dbReference type="KEGG" id="hma:rrnAC2031"/>
<dbReference type="PATRIC" id="fig|272569.17.peg.2683"/>
<accession>Q5V0R4</accession>
<protein>
    <recommendedName>
        <fullName evidence="4">Small CPxCG-related zinc finger protein</fullName>
    </recommendedName>
</protein>
<dbReference type="STRING" id="272569.rrnAC2031"/>
<sequence>MSGLYYHMSDEAEATESEAESEESATSQAETETEAVLDADAAAATQSTAELREVIDEQQEQIEELEDLLLDLSTRVADGNSMGVCPDCHGPVIKVSPWFRSAKIKCTDCGRVFHEY</sequence>
<dbReference type="Proteomes" id="UP000001169">
    <property type="component" value="Chromosome I"/>
</dbReference>
<evidence type="ECO:0000256" key="1">
    <source>
        <dbReference type="SAM" id="MobiDB-lite"/>
    </source>
</evidence>
<dbReference type="eggNOG" id="arCOG06305">
    <property type="taxonomic scope" value="Archaea"/>
</dbReference>
<dbReference type="EnsemblBacteria" id="AAV46889">
    <property type="protein sequence ID" value="AAV46889"/>
    <property type="gene ID" value="rrnAC2031"/>
</dbReference>